<proteinExistence type="predicted"/>
<evidence type="ECO:0000313" key="3">
    <source>
        <dbReference type="Proteomes" id="UP001597463"/>
    </source>
</evidence>
<reference evidence="3" key="1">
    <citation type="journal article" date="2019" name="Int. J. Syst. Evol. Microbiol.">
        <title>The Global Catalogue of Microorganisms (GCM) 10K type strain sequencing project: providing services to taxonomists for standard genome sequencing and annotation.</title>
        <authorList>
            <consortium name="The Broad Institute Genomics Platform"/>
            <consortium name="The Broad Institute Genome Sequencing Center for Infectious Disease"/>
            <person name="Wu L."/>
            <person name="Ma J."/>
        </authorList>
    </citation>
    <scope>NUCLEOTIDE SEQUENCE [LARGE SCALE GENOMIC DNA]</scope>
    <source>
        <strain evidence="3">TISTR 1906</strain>
    </source>
</reference>
<comment type="caution">
    <text evidence="2">The sequence shown here is derived from an EMBL/GenBank/DDBJ whole genome shotgun (WGS) entry which is preliminary data.</text>
</comment>
<feature type="chain" id="PRO_5047070175" evidence="1">
    <location>
        <begin position="37"/>
        <end position="118"/>
    </location>
</feature>
<sequence length="118" mass="12184">MPSRFTPTQQPRKATRAAWAAALGALALLAAGCANMGSPGGGQPSQPPRPLQVCNAQAAQSFVGKSNTAATVEAARKKSGSYVARVLGENQPTTMEYNQERLNLIVNSAGQITAARCG</sequence>
<protein>
    <submittedName>
        <fullName evidence="2">I78 family peptidase inhibitor</fullName>
    </submittedName>
</protein>
<keyword evidence="1" id="KW-0732">Signal</keyword>
<organism evidence="2 3">
    <name type="scientific">Comamonas terrae</name>
    <dbReference type="NCBI Taxonomy" id="673548"/>
    <lineage>
        <taxon>Bacteria</taxon>
        <taxon>Pseudomonadati</taxon>
        <taxon>Pseudomonadota</taxon>
        <taxon>Betaproteobacteria</taxon>
        <taxon>Burkholderiales</taxon>
        <taxon>Comamonadaceae</taxon>
        <taxon>Comamonas</taxon>
    </lineage>
</organism>
<dbReference type="EMBL" id="JBHUMV010000004">
    <property type="protein sequence ID" value="MFD2754356.1"/>
    <property type="molecule type" value="Genomic_DNA"/>
</dbReference>
<feature type="signal peptide" evidence="1">
    <location>
        <begin position="1"/>
        <end position="36"/>
    </location>
</feature>
<name>A0ABW5UMH6_9BURK</name>
<accession>A0ABW5UMH6</accession>
<dbReference type="Gene3D" id="3.30.10.10">
    <property type="entry name" value="Trypsin Inhibitor V, subunit A"/>
    <property type="match status" value="1"/>
</dbReference>
<evidence type="ECO:0000256" key="1">
    <source>
        <dbReference type="SAM" id="SignalP"/>
    </source>
</evidence>
<gene>
    <name evidence="2" type="ORF">ACFSW6_09665</name>
</gene>
<keyword evidence="3" id="KW-1185">Reference proteome</keyword>
<evidence type="ECO:0000313" key="2">
    <source>
        <dbReference type="EMBL" id="MFD2754356.1"/>
    </source>
</evidence>
<dbReference type="PROSITE" id="PS51257">
    <property type="entry name" value="PROKAR_LIPOPROTEIN"/>
    <property type="match status" value="1"/>
</dbReference>
<dbReference type="Pfam" id="PF11720">
    <property type="entry name" value="Inhibitor_I78"/>
    <property type="match status" value="1"/>
</dbReference>
<dbReference type="RefSeq" id="WP_066483559.1">
    <property type="nucleotide sequence ID" value="NZ_BCNT01000023.1"/>
</dbReference>
<dbReference type="InterPro" id="IPR021719">
    <property type="entry name" value="Prot_inh_I78"/>
</dbReference>
<dbReference type="Proteomes" id="UP001597463">
    <property type="component" value="Unassembled WGS sequence"/>
</dbReference>